<dbReference type="EMBL" id="MN033158">
    <property type="protein sequence ID" value="QDH87139.1"/>
    <property type="molecule type" value="Genomic_RNA"/>
</dbReference>
<accession>A0A514D0K3</accession>
<evidence type="ECO:0000313" key="2">
    <source>
        <dbReference type="EMBL" id="QDH87139.1"/>
    </source>
</evidence>
<evidence type="ECO:0000256" key="1">
    <source>
        <dbReference type="SAM" id="MobiDB-lite"/>
    </source>
</evidence>
<protein>
    <submittedName>
        <fullName evidence="2">Uncharacterized protein</fullName>
    </submittedName>
</protein>
<gene>
    <name evidence="2" type="ORF">H3Bulk413027_000002</name>
</gene>
<sequence>MHSSPNFLVVNRSEGAGELTNREESSEEDHFPFVSLRSHRDEIDVNELHITLKISYKTVLLVFLAFNIGGRIINAFF</sequence>
<reference evidence="2" key="1">
    <citation type="submission" date="2019-05" db="EMBL/GenBank/DDBJ databases">
        <title>Metatranscriptomic reconstruction reveals RNA viruses with the potential to shape carbon cycling in soil.</title>
        <authorList>
            <person name="Starr E.P."/>
            <person name="Nuccio E."/>
            <person name="Pett-Ridge J."/>
            <person name="Banfield J.F."/>
            <person name="Firestone M.K."/>
        </authorList>
    </citation>
    <scope>NUCLEOTIDE SEQUENCE</scope>
    <source>
        <strain evidence="2">H3_Bulk_41_scaffold_3027</strain>
    </source>
</reference>
<proteinExistence type="predicted"/>
<feature type="region of interest" description="Disordered" evidence="1">
    <location>
        <begin position="1"/>
        <end position="26"/>
    </location>
</feature>
<organism evidence="2">
    <name type="scientific">Leviviridae sp</name>
    <dbReference type="NCBI Taxonomy" id="2027243"/>
    <lineage>
        <taxon>Viruses</taxon>
        <taxon>Riboviria</taxon>
        <taxon>Orthornavirae</taxon>
        <taxon>Lenarviricota</taxon>
        <taxon>Leviviricetes</taxon>
        <taxon>Norzivirales</taxon>
        <taxon>Fiersviridae</taxon>
    </lineage>
</organism>
<name>A0A514D0K3_9VIRU</name>